<keyword evidence="2" id="KW-0813">Transport</keyword>
<evidence type="ECO:0000256" key="4">
    <source>
        <dbReference type="ARBA" id="ARBA00022840"/>
    </source>
</evidence>
<keyword evidence="3" id="KW-0547">Nucleotide-binding</keyword>
<evidence type="ECO:0000313" key="7">
    <source>
        <dbReference type="Proteomes" id="UP000006804"/>
    </source>
</evidence>
<dbReference type="InterPro" id="IPR003439">
    <property type="entry name" value="ABC_transporter-like_ATP-bd"/>
</dbReference>
<protein>
    <submittedName>
        <fullName evidence="6">ABC transporter related protein</fullName>
    </submittedName>
</protein>
<dbReference type="SUPFAM" id="SSF52540">
    <property type="entry name" value="P-loop containing nucleoside triphosphate hydrolases"/>
    <property type="match status" value="1"/>
</dbReference>
<dbReference type="Pfam" id="PF00005">
    <property type="entry name" value="ABC_tran"/>
    <property type="match status" value="1"/>
</dbReference>
<dbReference type="KEGG" id="tta:Theth_0540"/>
<dbReference type="GO" id="GO:0005524">
    <property type="term" value="F:ATP binding"/>
    <property type="evidence" value="ECO:0007669"/>
    <property type="project" value="UniProtKB-KW"/>
</dbReference>
<evidence type="ECO:0000256" key="3">
    <source>
        <dbReference type="ARBA" id="ARBA00022741"/>
    </source>
</evidence>
<dbReference type="Gene3D" id="3.40.50.300">
    <property type="entry name" value="P-loop containing nucleotide triphosphate hydrolases"/>
    <property type="match status" value="1"/>
</dbReference>
<dbReference type="STRING" id="688269.Theth_0540"/>
<comment type="similarity">
    <text evidence="1">Belongs to the ABC transporter superfamily.</text>
</comment>
<dbReference type="InterPro" id="IPR003593">
    <property type="entry name" value="AAA+_ATPase"/>
</dbReference>
<dbReference type="PROSITE" id="PS50893">
    <property type="entry name" value="ABC_TRANSPORTER_2"/>
    <property type="match status" value="1"/>
</dbReference>
<dbReference type="PANTHER" id="PTHR43553:SF24">
    <property type="entry name" value="ENERGY-COUPLING FACTOR TRANSPORTER ATP-BINDING PROTEIN ECFA1"/>
    <property type="match status" value="1"/>
</dbReference>
<organism evidence="6 7">
    <name type="scientific">Pseudothermotoga thermarum DSM 5069</name>
    <dbReference type="NCBI Taxonomy" id="688269"/>
    <lineage>
        <taxon>Bacteria</taxon>
        <taxon>Thermotogati</taxon>
        <taxon>Thermotogota</taxon>
        <taxon>Thermotogae</taxon>
        <taxon>Thermotogales</taxon>
        <taxon>Thermotogaceae</taxon>
        <taxon>Pseudothermotoga</taxon>
    </lineage>
</organism>
<dbReference type="PANTHER" id="PTHR43553">
    <property type="entry name" value="HEAVY METAL TRANSPORTER"/>
    <property type="match status" value="1"/>
</dbReference>
<dbReference type="CDD" id="cd03225">
    <property type="entry name" value="ABC_cobalt_CbiO_domain1"/>
    <property type="match status" value="1"/>
</dbReference>
<dbReference type="InterPro" id="IPR050095">
    <property type="entry name" value="ECF_ABC_transporter_ATP-bd"/>
</dbReference>
<reference evidence="6 7" key="1">
    <citation type="submission" date="2010-11" db="EMBL/GenBank/DDBJ databases">
        <title>The complete genome of Thermotoga thermarum DSM 5069.</title>
        <authorList>
            <consortium name="US DOE Joint Genome Institute (JGI-PGF)"/>
            <person name="Lucas S."/>
            <person name="Copeland A."/>
            <person name="Lapidus A."/>
            <person name="Bruce D."/>
            <person name="Goodwin L."/>
            <person name="Pitluck S."/>
            <person name="Kyrpides N."/>
            <person name="Mavromatis K."/>
            <person name="Ivanova N."/>
            <person name="Zeytun A."/>
            <person name="Brettin T."/>
            <person name="Detter J.C."/>
            <person name="Tapia R."/>
            <person name="Han C."/>
            <person name="Land M."/>
            <person name="Hauser L."/>
            <person name="Markowitz V."/>
            <person name="Cheng J.-F."/>
            <person name="Hugenholtz P."/>
            <person name="Woyke T."/>
            <person name="Wu D."/>
            <person name="Spring S."/>
            <person name="Schroeder M."/>
            <person name="Brambilla E."/>
            <person name="Klenk H.-P."/>
            <person name="Eisen J.A."/>
        </authorList>
    </citation>
    <scope>NUCLEOTIDE SEQUENCE [LARGE SCALE GENOMIC DNA]</scope>
    <source>
        <strain evidence="6 7">DSM 5069</strain>
    </source>
</reference>
<dbReference type="InterPro" id="IPR027417">
    <property type="entry name" value="P-loop_NTPase"/>
</dbReference>
<dbReference type="AlphaFoldDB" id="F7YXI8"/>
<evidence type="ECO:0000313" key="6">
    <source>
        <dbReference type="EMBL" id="AEH50629.1"/>
    </source>
</evidence>
<dbReference type="InterPro" id="IPR015856">
    <property type="entry name" value="ABC_transpr_CbiO/EcfA_su"/>
</dbReference>
<dbReference type="GO" id="GO:0043190">
    <property type="term" value="C:ATP-binding cassette (ABC) transporter complex"/>
    <property type="evidence" value="ECO:0007669"/>
    <property type="project" value="TreeGrafter"/>
</dbReference>
<dbReference type="Proteomes" id="UP000006804">
    <property type="component" value="Chromosome"/>
</dbReference>
<dbReference type="PROSITE" id="PS00211">
    <property type="entry name" value="ABC_TRANSPORTER_1"/>
    <property type="match status" value="1"/>
</dbReference>
<evidence type="ECO:0000256" key="1">
    <source>
        <dbReference type="ARBA" id="ARBA00005417"/>
    </source>
</evidence>
<sequence length="214" mass="24415">MFVYEIENLLFSYDTKFTLKVEKLQISKGITYVKGPIGSGKTTLLLNLAFLLKGTWKTFKFFGQGVGDDNFESFRKMVTYIPQHPVLLRRTVFENIAYPLLIRKFSKEEIVRKVRKVAEDLKINHIFEKKAEQLSGGQAKLVCIARAFVFDPKVVLLDEPTANLDELAKGMLYSFLKVRSKETTMIIASHDEEIFGNVPCNAVLQIKEGKILKS</sequence>
<dbReference type="InterPro" id="IPR017871">
    <property type="entry name" value="ABC_transporter-like_CS"/>
</dbReference>
<proteinExistence type="inferred from homology"/>
<evidence type="ECO:0000259" key="5">
    <source>
        <dbReference type="PROSITE" id="PS50893"/>
    </source>
</evidence>
<gene>
    <name evidence="6" type="ORF">Theth_0540</name>
</gene>
<name>F7YXI8_9THEM</name>
<dbReference type="RefSeq" id="WP_013931852.1">
    <property type="nucleotide sequence ID" value="NC_015707.1"/>
</dbReference>
<evidence type="ECO:0000256" key="2">
    <source>
        <dbReference type="ARBA" id="ARBA00022448"/>
    </source>
</evidence>
<dbReference type="OrthoDB" id="9785080at2"/>
<dbReference type="EMBL" id="CP002351">
    <property type="protein sequence ID" value="AEH50629.1"/>
    <property type="molecule type" value="Genomic_DNA"/>
</dbReference>
<dbReference type="SMART" id="SM00382">
    <property type="entry name" value="AAA"/>
    <property type="match status" value="1"/>
</dbReference>
<dbReference type="GO" id="GO:0042626">
    <property type="term" value="F:ATPase-coupled transmembrane transporter activity"/>
    <property type="evidence" value="ECO:0007669"/>
    <property type="project" value="TreeGrafter"/>
</dbReference>
<feature type="domain" description="ABC transporter" evidence="5">
    <location>
        <begin position="4"/>
        <end position="207"/>
    </location>
</feature>
<dbReference type="HOGENOM" id="CLU_000604_1_22_0"/>
<keyword evidence="7" id="KW-1185">Reference proteome</keyword>
<dbReference type="eggNOG" id="COG3839">
    <property type="taxonomic scope" value="Bacteria"/>
</dbReference>
<accession>F7YXI8</accession>
<dbReference type="GO" id="GO:0016887">
    <property type="term" value="F:ATP hydrolysis activity"/>
    <property type="evidence" value="ECO:0007669"/>
    <property type="project" value="InterPro"/>
</dbReference>
<keyword evidence="4" id="KW-0067">ATP-binding</keyword>
<dbReference type="PATRIC" id="fig|688269.3.peg.560"/>